<sequence length="127" mass="14991">MTILGPLGPSLAPAVRANKNLYRWVKPFADWYANLAGWRKVGLKYDDLRANSNSALQAIGRLTPREYYDRAFRYKRASHLSVLHTTLPKDQWTKPEEDKRYLAPHVRNVEAEDQERFKWDHMEVHRN</sequence>
<accession>A0A8E2DTR2</accession>
<evidence type="ECO:0000256" key="2">
    <source>
        <dbReference type="ARBA" id="ARBA00008554"/>
    </source>
</evidence>
<evidence type="ECO:0000256" key="6">
    <source>
        <dbReference type="ARBA" id="ARBA00022982"/>
    </source>
</evidence>
<keyword evidence="3" id="KW-0813">Transport</keyword>
<keyword evidence="6" id="KW-0249">Electron transport</keyword>
<dbReference type="SUPFAM" id="SSF81524">
    <property type="entry name" value="14 kDa protein of cytochrome bc1 complex (Ubiquinol-cytochrome c reductase)"/>
    <property type="match status" value="1"/>
</dbReference>
<dbReference type="Pfam" id="PF02271">
    <property type="entry name" value="UCR_14kD"/>
    <property type="match status" value="1"/>
</dbReference>
<dbReference type="FunFam" id="1.10.1090.10:FF:000001">
    <property type="entry name" value="Cytochrome b-c1 complex subunit 7"/>
    <property type="match status" value="1"/>
</dbReference>
<gene>
    <name evidence="10" type="ORF">OBBRIDRAFT_720299</name>
</gene>
<keyword evidence="11" id="KW-1185">Reference proteome</keyword>
<evidence type="ECO:0000256" key="8">
    <source>
        <dbReference type="ARBA" id="ARBA00023136"/>
    </source>
</evidence>
<evidence type="ECO:0000313" key="11">
    <source>
        <dbReference type="Proteomes" id="UP000250043"/>
    </source>
</evidence>
<dbReference type="GO" id="GO:0045275">
    <property type="term" value="C:respiratory chain complex III"/>
    <property type="evidence" value="ECO:0007669"/>
    <property type="project" value="InterPro"/>
</dbReference>
<dbReference type="EMBL" id="KV722335">
    <property type="protein sequence ID" value="OCH95653.1"/>
    <property type="molecule type" value="Genomic_DNA"/>
</dbReference>
<dbReference type="GO" id="GO:0006122">
    <property type="term" value="P:mitochondrial electron transport, ubiquinol to cytochrome c"/>
    <property type="evidence" value="ECO:0007669"/>
    <property type="project" value="InterPro"/>
</dbReference>
<proteinExistence type="inferred from homology"/>
<keyword evidence="8" id="KW-0472">Membrane</keyword>
<keyword evidence="7" id="KW-0496">Mitochondrion</keyword>
<comment type="similarity">
    <text evidence="2">Belongs to the UQCRB/QCR7 family.</text>
</comment>
<dbReference type="Gene3D" id="1.10.1090.10">
    <property type="entry name" value="Cytochrome b-c1 complex subunit 7"/>
    <property type="match status" value="1"/>
</dbReference>
<evidence type="ECO:0000256" key="5">
    <source>
        <dbReference type="ARBA" id="ARBA00022792"/>
    </source>
</evidence>
<keyword evidence="4" id="KW-0679">Respiratory chain</keyword>
<dbReference type="GO" id="GO:0005743">
    <property type="term" value="C:mitochondrial inner membrane"/>
    <property type="evidence" value="ECO:0007669"/>
    <property type="project" value="UniProtKB-SubCell"/>
</dbReference>
<comment type="subcellular location">
    <subcellularLocation>
        <location evidence="1">Mitochondrion inner membrane</location>
        <topology evidence="1">Peripheral membrane protein</topology>
        <orientation evidence="1">Matrix side</orientation>
    </subcellularLocation>
</comment>
<name>A0A8E2DTR2_9APHY</name>
<dbReference type="PANTHER" id="PTHR12022:SF0">
    <property type="entry name" value="CYTOCHROME B-C1 COMPLEX SUBUNIT 7"/>
    <property type="match status" value="1"/>
</dbReference>
<evidence type="ECO:0000256" key="4">
    <source>
        <dbReference type="ARBA" id="ARBA00022660"/>
    </source>
</evidence>
<organism evidence="10 11">
    <name type="scientific">Obba rivulosa</name>
    <dbReference type="NCBI Taxonomy" id="1052685"/>
    <lineage>
        <taxon>Eukaryota</taxon>
        <taxon>Fungi</taxon>
        <taxon>Dikarya</taxon>
        <taxon>Basidiomycota</taxon>
        <taxon>Agaricomycotina</taxon>
        <taxon>Agaricomycetes</taxon>
        <taxon>Polyporales</taxon>
        <taxon>Gelatoporiaceae</taxon>
        <taxon>Obba</taxon>
    </lineage>
</organism>
<dbReference type="Proteomes" id="UP000250043">
    <property type="component" value="Unassembled WGS sequence"/>
</dbReference>
<evidence type="ECO:0000256" key="7">
    <source>
        <dbReference type="ARBA" id="ARBA00023128"/>
    </source>
</evidence>
<dbReference type="AlphaFoldDB" id="A0A8E2DTR2"/>
<dbReference type="OrthoDB" id="425749at2759"/>
<reference evidence="10 11" key="1">
    <citation type="submission" date="2016-07" db="EMBL/GenBank/DDBJ databases">
        <title>Draft genome of the white-rot fungus Obba rivulosa 3A-2.</title>
        <authorList>
            <consortium name="DOE Joint Genome Institute"/>
            <person name="Miettinen O."/>
            <person name="Riley R."/>
            <person name="Acob R."/>
            <person name="Barry K."/>
            <person name="Cullen D."/>
            <person name="De Vries R."/>
            <person name="Hainaut M."/>
            <person name="Hatakka A."/>
            <person name="Henrissat B."/>
            <person name="Hilden K."/>
            <person name="Kuo R."/>
            <person name="Labutti K."/>
            <person name="Lipzen A."/>
            <person name="Makela M.R."/>
            <person name="Sandor L."/>
            <person name="Spatafora J.W."/>
            <person name="Grigoriev I.V."/>
            <person name="Hibbett D.S."/>
        </authorList>
    </citation>
    <scope>NUCLEOTIDE SEQUENCE [LARGE SCALE GENOMIC DNA]</scope>
    <source>
        <strain evidence="10 11">3A-2</strain>
    </source>
</reference>
<dbReference type="InterPro" id="IPR036544">
    <property type="entry name" value="QCR7_sf"/>
</dbReference>
<evidence type="ECO:0000256" key="9">
    <source>
        <dbReference type="ARBA" id="ARBA00031684"/>
    </source>
</evidence>
<dbReference type="PANTHER" id="PTHR12022">
    <property type="entry name" value="UBIQUINOL-CYTOCHROME C REDUCTASE COMPLEX 14 KD PROTEIN"/>
    <property type="match status" value="1"/>
</dbReference>
<protein>
    <recommendedName>
        <fullName evidence="9">Complex III subunit 7</fullName>
    </recommendedName>
</protein>
<keyword evidence="5" id="KW-0999">Mitochondrion inner membrane</keyword>
<evidence type="ECO:0000256" key="1">
    <source>
        <dbReference type="ARBA" id="ARBA00004443"/>
    </source>
</evidence>
<evidence type="ECO:0000313" key="10">
    <source>
        <dbReference type="EMBL" id="OCH95653.1"/>
    </source>
</evidence>
<dbReference type="InterPro" id="IPR003197">
    <property type="entry name" value="QCR7"/>
</dbReference>
<evidence type="ECO:0000256" key="3">
    <source>
        <dbReference type="ARBA" id="ARBA00022448"/>
    </source>
</evidence>